<reference evidence="2 3" key="1">
    <citation type="submission" date="2018-11" db="EMBL/GenBank/DDBJ databases">
        <authorList>
            <person name="Da X."/>
        </authorList>
    </citation>
    <scope>NUCLEOTIDE SEQUENCE [LARGE SCALE GENOMIC DNA]</scope>
    <source>
        <strain evidence="2 3">S14-144</strain>
    </source>
</reference>
<evidence type="ECO:0000313" key="3">
    <source>
        <dbReference type="Proteomes" id="UP000268084"/>
    </source>
</evidence>
<gene>
    <name evidence="2" type="ORF">EH165_04520</name>
</gene>
<protein>
    <submittedName>
        <fullName evidence="2">Uncharacterized protein</fullName>
    </submittedName>
</protein>
<evidence type="ECO:0000256" key="1">
    <source>
        <dbReference type="SAM" id="MobiDB-lite"/>
    </source>
</evidence>
<dbReference type="RefSeq" id="WP_124798217.1">
    <property type="nucleotide sequence ID" value="NZ_CP034170.1"/>
</dbReference>
<dbReference type="AlphaFoldDB" id="A0A3G8ZJJ4"/>
<organism evidence="2 3">
    <name type="scientific">Nakamurella antarctica</name>
    <dbReference type="NCBI Taxonomy" id="1902245"/>
    <lineage>
        <taxon>Bacteria</taxon>
        <taxon>Bacillati</taxon>
        <taxon>Actinomycetota</taxon>
        <taxon>Actinomycetes</taxon>
        <taxon>Nakamurellales</taxon>
        <taxon>Nakamurellaceae</taxon>
        <taxon>Nakamurella</taxon>
    </lineage>
</organism>
<proteinExistence type="predicted"/>
<accession>A0A3G8ZJJ4</accession>
<name>A0A3G8ZJJ4_9ACTN</name>
<sequence length="207" mass="22274">MTAAQSALSAVVPRGDSETQTANPWSELGRYLMWVGHRTRNSVGNARVRVALSGGLRDHISAKVYNEVELKRVDGIPGRPDAKNLGLVRALGLIASHPRSKIDSKDSIGTSLGKLVAQTRTNSDTSQTMISMLNTSNPKNAVMLINRMLSRCEDLGIPWNAASLGHLVINLHIGGQTAKRALDRLAKDCSRASYPTSKSAKDFAEAS</sequence>
<dbReference type="KEGG" id="nak:EH165_04520"/>
<dbReference type="Proteomes" id="UP000268084">
    <property type="component" value="Chromosome"/>
</dbReference>
<keyword evidence="3" id="KW-1185">Reference proteome</keyword>
<feature type="region of interest" description="Disordered" evidence="1">
    <location>
        <begin position="1"/>
        <end position="22"/>
    </location>
</feature>
<reference evidence="2 3" key="2">
    <citation type="submission" date="2018-12" db="EMBL/GenBank/DDBJ databases">
        <title>Nakamurella antarcticus sp. nov., isolated from Antarctica South Shetland Islands soil.</title>
        <authorList>
            <person name="Peng F."/>
        </authorList>
    </citation>
    <scope>NUCLEOTIDE SEQUENCE [LARGE SCALE GENOMIC DNA]</scope>
    <source>
        <strain evidence="2 3">S14-144</strain>
    </source>
</reference>
<dbReference type="EMBL" id="CP034170">
    <property type="protein sequence ID" value="AZI57532.1"/>
    <property type="molecule type" value="Genomic_DNA"/>
</dbReference>
<evidence type="ECO:0000313" key="2">
    <source>
        <dbReference type="EMBL" id="AZI57532.1"/>
    </source>
</evidence>